<dbReference type="Gene3D" id="2.40.128.20">
    <property type="match status" value="1"/>
</dbReference>
<protein>
    <submittedName>
        <fullName evidence="1">DUF1934 domain-containing protein</fullName>
    </submittedName>
</protein>
<evidence type="ECO:0000313" key="1">
    <source>
        <dbReference type="EMBL" id="MFB5190987.1"/>
    </source>
</evidence>
<dbReference type="Proteomes" id="UP001579974">
    <property type="component" value="Unassembled WGS sequence"/>
</dbReference>
<dbReference type="EMBL" id="JBDXSU010000008">
    <property type="protein sequence ID" value="MFB5190987.1"/>
    <property type="molecule type" value="Genomic_DNA"/>
</dbReference>
<dbReference type="Pfam" id="PF09148">
    <property type="entry name" value="DUF1934"/>
    <property type="match status" value="1"/>
</dbReference>
<dbReference type="InterPro" id="IPR015231">
    <property type="entry name" value="DUF1934"/>
</dbReference>
<proteinExistence type="predicted"/>
<sequence length="146" mass="16511">MPTEPPTQKKRTCVLTWVRRTDAGGHVETERIADVTWQQRAGAHYLSYEEPVSGDTGSVRTTLRLEPHALTWIRHGLIDWTHTFREGDSHVSRMTMRSQAIAISTQTTHLQVDVHPEGGRVELRYVMTMAGEESDVALELTFSPSE</sequence>
<name>A0ABV5AFE4_9BACL</name>
<comment type="caution">
    <text evidence="1">The sequence shown here is derived from an EMBL/GenBank/DDBJ whole genome shotgun (WGS) entry which is preliminary data.</text>
</comment>
<organism evidence="1 2">
    <name type="scientific">Alicyclobacillus fastidiosus</name>
    <dbReference type="NCBI Taxonomy" id="392011"/>
    <lineage>
        <taxon>Bacteria</taxon>
        <taxon>Bacillati</taxon>
        <taxon>Bacillota</taxon>
        <taxon>Bacilli</taxon>
        <taxon>Bacillales</taxon>
        <taxon>Alicyclobacillaceae</taxon>
        <taxon>Alicyclobacillus</taxon>
    </lineage>
</organism>
<keyword evidence="2" id="KW-1185">Reference proteome</keyword>
<dbReference type="InterPro" id="IPR012674">
    <property type="entry name" value="Calycin"/>
</dbReference>
<reference evidence="1 2" key="1">
    <citation type="journal article" date="2024" name="Int. J. Mol. Sci.">
        <title>Exploration of Alicyclobacillus spp. Genome in Search of Antibiotic Resistance.</title>
        <authorList>
            <person name="Bucka-Kolendo J."/>
            <person name="Kiousi D.E."/>
            <person name="Dekowska A."/>
            <person name="Mikolajczuk-Szczyrba A."/>
            <person name="Karadedos D.M."/>
            <person name="Michael P."/>
            <person name="Galanis A."/>
            <person name="Sokolowska B."/>
        </authorList>
    </citation>
    <scope>NUCLEOTIDE SEQUENCE [LARGE SCALE GENOMIC DNA]</scope>
    <source>
        <strain evidence="1 2">KKP 3000</strain>
    </source>
</reference>
<dbReference type="RefSeq" id="WP_275474592.1">
    <property type="nucleotide sequence ID" value="NZ_CP162940.1"/>
</dbReference>
<accession>A0ABV5AFE4</accession>
<gene>
    <name evidence="1" type="ORF">KKP3000_004483</name>
</gene>
<dbReference type="SUPFAM" id="SSF50814">
    <property type="entry name" value="Lipocalins"/>
    <property type="match status" value="1"/>
</dbReference>
<evidence type="ECO:0000313" key="2">
    <source>
        <dbReference type="Proteomes" id="UP001579974"/>
    </source>
</evidence>